<reference evidence="1" key="1">
    <citation type="submission" date="2020-10" db="EMBL/GenBank/DDBJ databases">
        <authorList>
            <person name="Gilroy R."/>
        </authorList>
    </citation>
    <scope>NUCLEOTIDE SEQUENCE</scope>
    <source>
        <strain evidence="1">ChiGjej3B3-7149</strain>
    </source>
</reference>
<reference evidence="1" key="2">
    <citation type="journal article" date="2021" name="PeerJ">
        <title>Extensive microbial diversity within the chicken gut microbiome revealed by metagenomics and culture.</title>
        <authorList>
            <person name="Gilroy R."/>
            <person name="Ravi A."/>
            <person name="Getino M."/>
            <person name="Pursley I."/>
            <person name="Horton D.L."/>
            <person name="Alikhan N.F."/>
            <person name="Baker D."/>
            <person name="Gharbi K."/>
            <person name="Hall N."/>
            <person name="Watson M."/>
            <person name="Adriaenssens E.M."/>
            <person name="Foster-Nyarko E."/>
            <person name="Jarju S."/>
            <person name="Secka A."/>
            <person name="Antonio M."/>
            <person name="Oren A."/>
            <person name="Chaudhuri R.R."/>
            <person name="La Ragione R."/>
            <person name="Hildebrand F."/>
            <person name="Pallen M.J."/>
        </authorList>
    </citation>
    <scope>NUCLEOTIDE SEQUENCE</scope>
    <source>
        <strain evidence="1">ChiGjej3B3-7149</strain>
    </source>
</reference>
<dbReference type="Proteomes" id="UP000824238">
    <property type="component" value="Unassembled WGS sequence"/>
</dbReference>
<evidence type="ECO:0000313" key="2">
    <source>
        <dbReference type="Proteomes" id="UP000824238"/>
    </source>
</evidence>
<gene>
    <name evidence="1" type="ORF">IAD36_06685</name>
</gene>
<organism evidence="1 2">
    <name type="scientific">Candidatus Scatomorpha intestinigallinarum</name>
    <dbReference type="NCBI Taxonomy" id="2840923"/>
    <lineage>
        <taxon>Bacteria</taxon>
        <taxon>Bacillati</taxon>
        <taxon>Bacillota</taxon>
        <taxon>Clostridia</taxon>
        <taxon>Eubacteriales</taxon>
        <taxon>Candidatus Scatomorpha</taxon>
    </lineage>
</organism>
<dbReference type="EMBL" id="DVHH01000159">
    <property type="protein sequence ID" value="HIR55257.1"/>
    <property type="molecule type" value="Genomic_DNA"/>
</dbReference>
<dbReference type="AlphaFoldDB" id="A0A9D1DLV9"/>
<evidence type="ECO:0000313" key="1">
    <source>
        <dbReference type="EMBL" id="HIR55257.1"/>
    </source>
</evidence>
<proteinExistence type="predicted"/>
<name>A0A9D1DLV9_9FIRM</name>
<accession>A0A9D1DLV9</accession>
<sequence length="41" mass="4608">MDKIKWVANGMPKTADASLPVMSLENVKKARAFHESFPQYA</sequence>
<comment type="caution">
    <text evidence="1">The sequence shown here is derived from an EMBL/GenBank/DDBJ whole genome shotgun (WGS) entry which is preliminary data.</text>
</comment>
<feature type="non-terminal residue" evidence="1">
    <location>
        <position position="41"/>
    </location>
</feature>
<protein>
    <submittedName>
        <fullName evidence="1">Diaminopropionate ammonia-lyase</fullName>
    </submittedName>
</protein>